<feature type="active site" description="For OMPdecase activity" evidence="10">
    <location>
        <position position="65"/>
    </location>
</feature>
<sequence length="242" mass="26316">MEGAGSMSLIIALDFPNRTEVERFLSHFAGEKLYVKVGMELFYSEGPGIVSYLKEQGHQVFVDLKLHDIPNTVKSAMRSLARLGADMVNVHAAGGTKMMRAAWEGLAEGTPAGQERPLCIAVTQLTSTSETVMQQELWIDKPLQETVLHYAQLAKESGLDGVVCSALEAEAVRNACGNGFHTVTPGIRQAADSTDDQIRVVTPEDARKLGSSYIVVGRSITGAEHPLQAYKTIQEQWEGITL</sequence>
<gene>
    <name evidence="9 14" type="primary">pyrF</name>
    <name evidence="14" type="ORF">NK662_16970</name>
</gene>
<dbReference type="EC" id="4.1.1.23" evidence="9"/>
<evidence type="ECO:0000313" key="15">
    <source>
        <dbReference type="Proteomes" id="UP001156102"/>
    </source>
</evidence>
<feature type="active site" description="Proton donor" evidence="9">
    <location>
        <position position="65"/>
    </location>
</feature>
<dbReference type="InterPro" id="IPR001754">
    <property type="entry name" value="OMPdeCOase_dom"/>
</dbReference>
<dbReference type="SUPFAM" id="SSF51366">
    <property type="entry name" value="Ribulose-phoshate binding barrel"/>
    <property type="match status" value="1"/>
</dbReference>
<dbReference type="GO" id="GO:0044205">
    <property type="term" value="P:'de novo' UMP biosynthetic process"/>
    <property type="evidence" value="ECO:0007669"/>
    <property type="project" value="UniProtKB-UniRule"/>
</dbReference>
<evidence type="ECO:0000256" key="4">
    <source>
        <dbReference type="ARBA" id="ARBA00022793"/>
    </source>
</evidence>
<feature type="binding site" evidence="9 11">
    <location>
        <position position="197"/>
    </location>
    <ligand>
        <name>substrate</name>
    </ligand>
</feature>
<dbReference type="PROSITE" id="PS00156">
    <property type="entry name" value="OMPDECASE"/>
    <property type="match status" value="1"/>
</dbReference>
<dbReference type="AlphaFoldDB" id="A0AA41XC50"/>
<dbReference type="NCBIfam" id="NF001273">
    <property type="entry name" value="PRK00230.1"/>
    <property type="match status" value="1"/>
</dbReference>
<evidence type="ECO:0000256" key="3">
    <source>
        <dbReference type="ARBA" id="ARBA00011738"/>
    </source>
</evidence>
<dbReference type="InterPro" id="IPR011060">
    <property type="entry name" value="RibuloseP-bd_barrel"/>
</dbReference>
<dbReference type="NCBIfam" id="TIGR01740">
    <property type="entry name" value="pyrF"/>
    <property type="match status" value="1"/>
</dbReference>
<dbReference type="GO" id="GO:0004590">
    <property type="term" value="F:orotidine-5'-phosphate decarboxylase activity"/>
    <property type="evidence" value="ECO:0007669"/>
    <property type="project" value="UniProtKB-UniRule"/>
</dbReference>
<dbReference type="EMBL" id="JANCLT010000010">
    <property type="protein sequence ID" value="MCP8970215.1"/>
    <property type="molecule type" value="Genomic_DNA"/>
</dbReference>
<organism evidence="14 15">
    <name type="scientific">Ectobacillus ponti</name>
    <dbReference type="NCBI Taxonomy" id="2961894"/>
    <lineage>
        <taxon>Bacteria</taxon>
        <taxon>Bacillati</taxon>
        <taxon>Bacillota</taxon>
        <taxon>Bacilli</taxon>
        <taxon>Bacillales</taxon>
        <taxon>Bacillaceae</taxon>
        <taxon>Ectobacillus</taxon>
    </lineage>
</organism>
<evidence type="ECO:0000256" key="11">
    <source>
        <dbReference type="PIRSR" id="PIRSR614732-2"/>
    </source>
</evidence>
<comment type="function">
    <text evidence="1 9">Catalyzes the decarboxylation of orotidine 5'-monophosphate (OMP) to uridine 5'-monophosphate (UMP).</text>
</comment>
<reference evidence="14" key="1">
    <citation type="submission" date="2022-07" db="EMBL/GenBank/DDBJ databases">
        <authorList>
            <person name="Li W.-J."/>
            <person name="Deng Q.-Q."/>
        </authorList>
    </citation>
    <scope>NUCLEOTIDE SEQUENCE</scope>
    <source>
        <strain evidence="14">SYSU M60031</strain>
    </source>
</reference>
<evidence type="ECO:0000256" key="7">
    <source>
        <dbReference type="ARBA" id="ARBA00049157"/>
    </source>
</evidence>
<evidence type="ECO:0000256" key="9">
    <source>
        <dbReference type="HAMAP-Rule" id="MF_01200"/>
    </source>
</evidence>
<feature type="active site" description="For OMPdecase activity" evidence="10">
    <location>
        <position position="63"/>
    </location>
</feature>
<evidence type="ECO:0000256" key="6">
    <source>
        <dbReference type="ARBA" id="ARBA00023239"/>
    </source>
</evidence>
<keyword evidence="6 9" id="KW-0456">Lyase</keyword>
<dbReference type="PANTHER" id="PTHR32119">
    <property type="entry name" value="OROTIDINE 5'-PHOSPHATE DECARBOXYLASE"/>
    <property type="match status" value="1"/>
</dbReference>
<feature type="binding site" evidence="9 11">
    <location>
        <position position="188"/>
    </location>
    <ligand>
        <name>substrate</name>
    </ligand>
</feature>
<dbReference type="Pfam" id="PF00215">
    <property type="entry name" value="OMPdecase"/>
    <property type="match status" value="1"/>
</dbReference>
<name>A0AA41XC50_9BACI</name>
<comment type="catalytic activity">
    <reaction evidence="7 9 12">
        <text>orotidine 5'-phosphate + H(+) = UMP + CO2</text>
        <dbReference type="Rhea" id="RHEA:11596"/>
        <dbReference type="ChEBI" id="CHEBI:15378"/>
        <dbReference type="ChEBI" id="CHEBI:16526"/>
        <dbReference type="ChEBI" id="CHEBI:57538"/>
        <dbReference type="ChEBI" id="CHEBI:57865"/>
        <dbReference type="EC" id="4.1.1.23"/>
    </reaction>
</comment>
<dbReference type="InterPro" id="IPR018089">
    <property type="entry name" value="OMPdecase_AS"/>
</dbReference>
<dbReference type="Proteomes" id="UP001156102">
    <property type="component" value="Unassembled WGS sequence"/>
</dbReference>
<feature type="binding site" evidence="9 11">
    <location>
        <position position="218"/>
    </location>
    <ligand>
        <name>substrate</name>
    </ligand>
</feature>
<evidence type="ECO:0000313" key="14">
    <source>
        <dbReference type="EMBL" id="MCP8970215.1"/>
    </source>
</evidence>
<evidence type="ECO:0000256" key="2">
    <source>
        <dbReference type="ARBA" id="ARBA00004861"/>
    </source>
</evidence>
<dbReference type="FunFam" id="3.20.20.70:FF:000015">
    <property type="entry name" value="Orotidine 5'-phosphate decarboxylase"/>
    <property type="match status" value="1"/>
</dbReference>
<evidence type="ECO:0000256" key="1">
    <source>
        <dbReference type="ARBA" id="ARBA00002356"/>
    </source>
</evidence>
<dbReference type="InterPro" id="IPR014732">
    <property type="entry name" value="OMPdecase"/>
</dbReference>
<feature type="binding site" evidence="9">
    <location>
        <begin position="63"/>
        <end position="72"/>
    </location>
    <ligand>
        <name>substrate</name>
    </ligand>
</feature>
<protein>
    <recommendedName>
        <fullName evidence="9">Orotidine 5'-phosphate decarboxylase</fullName>
        <ecNumber evidence="9">4.1.1.23</ecNumber>
    </recommendedName>
    <alternativeName>
        <fullName evidence="9">OMP decarboxylase</fullName>
        <shortName evidence="9">OMPDCase</shortName>
        <shortName evidence="9">OMPdecase</shortName>
    </alternativeName>
</protein>
<keyword evidence="15" id="KW-1185">Reference proteome</keyword>
<feature type="binding site" evidence="9 11">
    <location>
        <position position="36"/>
    </location>
    <ligand>
        <name>substrate</name>
    </ligand>
</feature>
<dbReference type="InterPro" id="IPR013785">
    <property type="entry name" value="Aldolase_TIM"/>
</dbReference>
<keyword evidence="5 9" id="KW-0665">Pyrimidine biosynthesis</keyword>
<comment type="similarity">
    <text evidence="8 9">Belongs to the OMP decarboxylase family. Type 1 subfamily.</text>
</comment>
<comment type="subunit">
    <text evidence="3 9">Homodimer.</text>
</comment>
<dbReference type="Gene3D" id="3.20.20.70">
    <property type="entry name" value="Aldolase class I"/>
    <property type="match status" value="1"/>
</dbReference>
<dbReference type="GO" id="GO:0005829">
    <property type="term" value="C:cytosol"/>
    <property type="evidence" value="ECO:0007669"/>
    <property type="project" value="TreeGrafter"/>
</dbReference>
<dbReference type="HAMAP" id="MF_01200_B">
    <property type="entry name" value="OMPdecase_type1_B"/>
    <property type="match status" value="1"/>
</dbReference>
<dbReference type="SMART" id="SM00934">
    <property type="entry name" value="OMPdecase"/>
    <property type="match status" value="1"/>
</dbReference>
<accession>A0AA41XC50</accession>
<dbReference type="RefSeq" id="WP_254760134.1">
    <property type="nucleotide sequence ID" value="NZ_JANCLT010000010.1"/>
</dbReference>
<feature type="binding site" evidence="9 11">
    <location>
        <position position="126"/>
    </location>
    <ligand>
        <name>substrate</name>
    </ligand>
</feature>
<evidence type="ECO:0000256" key="8">
    <source>
        <dbReference type="ARBA" id="ARBA00061012"/>
    </source>
</evidence>
<dbReference type="InterPro" id="IPR047596">
    <property type="entry name" value="OMPdecase_bac"/>
</dbReference>
<evidence type="ECO:0000259" key="13">
    <source>
        <dbReference type="SMART" id="SM00934"/>
    </source>
</evidence>
<feature type="domain" description="Orotidine 5'-phosphate decarboxylase" evidence="13">
    <location>
        <begin position="8"/>
        <end position="233"/>
    </location>
</feature>
<proteinExistence type="inferred from homology"/>
<keyword evidence="4 9" id="KW-0210">Decarboxylase</keyword>
<feature type="active site" description="For OMPdecase activity" evidence="10">
    <location>
        <position position="68"/>
    </location>
</feature>
<evidence type="ECO:0000256" key="10">
    <source>
        <dbReference type="PIRSR" id="PIRSR614732-1"/>
    </source>
</evidence>
<comment type="pathway">
    <text evidence="2 9 12">Pyrimidine metabolism; UMP biosynthesis via de novo pathway; UMP from orotate: step 2/2.</text>
</comment>
<evidence type="ECO:0000256" key="5">
    <source>
        <dbReference type="ARBA" id="ARBA00022975"/>
    </source>
</evidence>
<dbReference type="PANTHER" id="PTHR32119:SF2">
    <property type="entry name" value="OROTIDINE 5'-PHOSPHATE DECARBOXYLASE"/>
    <property type="match status" value="1"/>
</dbReference>
<dbReference type="GO" id="GO:0006207">
    <property type="term" value="P:'de novo' pyrimidine nucleobase biosynthetic process"/>
    <property type="evidence" value="ECO:0007669"/>
    <property type="project" value="InterPro"/>
</dbReference>
<feature type="binding site" evidence="9 11">
    <location>
        <position position="217"/>
    </location>
    <ligand>
        <name>substrate</name>
    </ligand>
</feature>
<evidence type="ECO:0000256" key="12">
    <source>
        <dbReference type="RuleBase" id="RU000512"/>
    </source>
</evidence>
<dbReference type="CDD" id="cd04725">
    <property type="entry name" value="OMP_decarboxylase_like"/>
    <property type="match status" value="1"/>
</dbReference>
<comment type="caution">
    <text evidence="14">The sequence shown here is derived from an EMBL/GenBank/DDBJ whole genome shotgun (WGS) entry which is preliminary data.</text>
</comment>
<feature type="binding site" evidence="9 11">
    <location>
        <position position="14"/>
    </location>
    <ligand>
        <name>substrate</name>
    </ligand>
</feature>